<evidence type="ECO:0000313" key="6">
    <source>
        <dbReference type="EMBL" id="KAJ7756418.1"/>
    </source>
</evidence>
<dbReference type="Proteomes" id="UP001215280">
    <property type="component" value="Unassembled WGS sequence"/>
</dbReference>
<organism evidence="6 7">
    <name type="scientific">Mycena maculata</name>
    <dbReference type="NCBI Taxonomy" id="230809"/>
    <lineage>
        <taxon>Eukaryota</taxon>
        <taxon>Fungi</taxon>
        <taxon>Dikarya</taxon>
        <taxon>Basidiomycota</taxon>
        <taxon>Agaricomycotina</taxon>
        <taxon>Agaricomycetes</taxon>
        <taxon>Agaricomycetidae</taxon>
        <taxon>Agaricales</taxon>
        <taxon>Marasmiineae</taxon>
        <taxon>Mycenaceae</taxon>
        <taxon>Mycena</taxon>
    </lineage>
</organism>
<evidence type="ECO:0000259" key="5">
    <source>
        <dbReference type="Pfam" id="PF06441"/>
    </source>
</evidence>
<reference evidence="6" key="1">
    <citation type="submission" date="2023-03" db="EMBL/GenBank/DDBJ databases">
        <title>Massive genome expansion in bonnet fungi (Mycena s.s.) driven by repeated elements and novel gene families across ecological guilds.</title>
        <authorList>
            <consortium name="Lawrence Berkeley National Laboratory"/>
            <person name="Harder C.B."/>
            <person name="Miyauchi S."/>
            <person name="Viragh M."/>
            <person name="Kuo A."/>
            <person name="Thoen E."/>
            <person name="Andreopoulos B."/>
            <person name="Lu D."/>
            <person name="Skrede I."/>
            <person name="Drula E."/>
            <person name="Henrissat B."/>
            <person name="Morin E."/>
            <person name="Kohler A."/>
            <person name="Barry K."/>
            <person name="LaButti K."/>
            <person name="Morin E."/>
            <person name="Salamov A."/>
            <person name="Lipzen A."/>
            <person name="Mereny Z."/>
            <person name="Hegedus B."/>
            <person name="Baldrian P."/>
            <person name="Stursova M."/>
            <person name="Weitz H."/>
            <person name="Taylor A."/>
            <person name="Grigoriev I.V."/>
            <person name="Nagy L.G."/>
            <person name="Martin F."/>
            <person name="Kauserud H."/>
        </authorList>
    </citation>
    <scope>NUCLEOTIDE SEQUENCE</scope>
    <source>
        <strain evidence="6">CBHHK188m</strain>
    </source>
</reference>
<keyword evidence="3 6" id="KW-0378">Hydrolase</keyword>
<dbReference type="InterPro" id="IPR010497">
    <property type="entry name" value="Epoxide_hydro_N"/>
</dbReference>
<sequence length="398" mass="43489">MQLWLLAPQHHPFTINLSAKRMTSLVANTQLPAKPEYPGLANAFGIDLDVLKNLANTWSTTYSWEAEQAKFNKYDHYTATIEGLTIHFIHQKSGQKDAIPLILNHGWPETFQDFLPLVAGLTGVSKTPGGKSVSFDVIIPSLPGFTFSSAPPANWTLDDTARVFNTLMTEVLGYTTYAAFGTDWGSAVAYSLYGTYNTTVRALALDYLPFFAIPETSLEADNITLDSFGVLAYQLYAAALATGTGYFVEQNTEPNTIGLALYDNPVGQLAWIADKVILWSDPRAGTNGSLITPETTLNTVSLYYLTGSFVSSVFTYAQNPNGFKSIYSKAPTDAPLLFSAFQYNNQYWPPAVVAMVGNLTSYTEHTFGGHFSGLDNPSGLLSDLIKIGDYYQTSHTGC</sequence>
<comment type="caution">
    <text evidence="6">The sequence shown here is derived from an EMBL/GenBank/DDBJ whole genome shotgun (WGS) entry which is preliminary data.</text>
</comment>
<dbReference type="PIRSF" id="PIRSF001112">
    <property type="entry name" value="Epoxide_hydrolase"/>
    <property type="match status" value="1"/>
</dbReference>
<accession>A0AAD7J7Y7</accession>
<evidence type="ECO:0000256" key="3">
    <source>
        <dbReference type="ARBA" id="ARBA00022801"/>
    </source>
</evidence>
<evidence type="ECO:0000256" key="2">
    <source>
        <dbReference type="ARBA" id="ARBA00022797"/>
    </source>
</evidence>
<feature type="domain" description="Epoxide hydrolase N-terminal" evidence="5">
    <location>
        <begin position="11"/>
        <end position="114"/>
    </location>
</feature>
<dbReference type="Pfam" id="PF06441">
    <property type="entry name" value="EHN"/>
    <property type="match status" value="1"/>
</dbReference>
<feature type="active site" description="Proton acceptor" evidence="4">
    <location>
        <position position="370"/>
    </location>
</feature>
<feature type="active site" description="Proton donor" evidence="4">
    <location>
        <position position="316"/>
    </location>
</feature>
<dbReference type="InterPro" id="IPR016292">
    <property type="entry name" value="Epoxide_hydrolase"/>
</dbReference>
<keyword evidence="2" id="KW-0058">Aromatic hydrocarbons catabolism</keyword>
<dbReference type="InterPro" id="IPR000639">
    <property type="entry name" value="Epox_hydrolase-like"/>
</dbReference>
<dbReference type="SUPFAM" id="SSF53474">
    <property type="entry name" value="alpha/beta-Hydrolases"/>
    <property type="match status" value="1"/>
</dbReference>
<dbReference type="PANTHER" id="PTHR21661:SF35">
    <property type="entry name" value="EPOXIDE HYDROLASE"/>
    <property type="match status" value="1"/>
</dbReference>
<gene>
    <name evidence="6" type="ORF">DFH07DRAFT_820502</name>
</gene>
<dbReference type="PANTHER" id="PTHR21661">
    <property type="entry name" value="EPOXIDE HYDROLASE 1-RELATED"/>
    <property type="match status" value="1"/>
</dbReference>
<dbReference type="InterPro" id="IPR029058">
    <property type="entry name" value="AB_hydrolase_fold"/>
</dbReference>
<dbReference type="EMBL" id="JARJLG010000061">
    <property type="protein sequence ID" value="KAJ7756418.1"/>
    <property type="molecule type" value="Genomic_DNA"/>
</dbReference>
<comment type="similarity">
    <text evidence="1">Belongs to the peptidase S33 family.</text>
</comment>
<dbReference type="GO" id="GO:0004301">
    <property type="term" value="F:epoxide hydrolase activity"/>
    <property type="evidence" value="ECO:0007669"/>
    <property type="project" value="TreeGrafter"/>
</dbReference>
<evidence type="ECO:0000313" key="7">
    <source>
        <dbReference type="Proteomes" id="UP001215280"/>
    </source>
</evidence>
<protein>
    <submittedName>
        <fullName evidence="6">Alpha/Beta hydrolase protein</fullName>
    </submittedName>
</protein>
<evidence type="ECO:0000256" key="4">
    <source>
        <dbReference type="PIRSR" id="PIRSR001112-1"/>
    </source>
</evidence>
<name>A0AAD7J7Y7_9AGAR</name>
<evidence type="ECO:0000256" key="1">
    <source>
        <dbReference type="ARBA" id="ARBA00010088"/>
    </source>
</evidence>
<dbReference type="Gene3D" id="3.40.50.1820">
    <property type="entry name" value="alpha/beta hydrolase"/>
    <property type="match status" value="1"/>
</dbReference>
<keyword evidence="7" id="KW-1185">Reference proteome</keyword>
<proteinExistence type="inferred from homology"/>
<dbReference type="AlphaFoldDB" id="A0AAD7J7Y7"/>
<dbReference type="GO" id="GO:0097176">
    <property type="term" value="P:epoxide metabolic process"/>
    <property type="evidence" value="ECO:0007669"/>
    <property type="project" value="TreeGrafter"/>
</dbReference>
<feature type="active site" description="Nucleophile" evidence="4">
    <location>
        <position position="183"/>
    </location>
</feature>
<dbReference type="PRINTS" id="PR00412">
    <property type="entry name" value="EPOXHYDRLASE"/>
</dbReference>